<protein>
    <submittedName>
        <fullName evidence="1">Squalene synthase HpnD</fullName>
    </submittedName>
</protein>
<dbReference type="PANTHER" id="PTHR31480">
    <property type="entry name" value="BIFUNCTIONAL LYCOPENE CYCLASE/PHYTOENE SYNTHASE"/>
    <property type="match status" value="1"/>
</dbReference>
<evidence type="ECO:0000313" key="1">
    <source>
        <dbReference type="EMBL" id="CEG07962.1"/>
    </source>
</evidence>
<comment type="caution">
    <text evidence="1">The sequence shown here is derived from an EMBL/GenBank/DDBJ whole genome shotgun (WGS) entry which is preliminary data.</text>
</comment>
<proteinExistence type="predicted"/>
<dbReference type="SUPFAM" id="SSF48576">
    <property type="entry name" value="Terpenoid synthases"/>
    <property type="match status" value="1"/>
</dbReference>
<dbReference type="Pfam" id="PF00494">
    <property type="entry name" value="SQS_PSY"/>
    <property type="match status" value="1"/>
</dbReference>
<dbReference type="EMBL" id="CCAZ020000001">
    <property type="protein sequence ID" value="CEG07962.1"/>
    <property type="molecule type" value="Genomic_DNA"/>
</dbReference>
<dbReference type="GO" id="GO:0016765">
    <property type="term" value="F:transferase activity, transferring alkyl or aryl (other than methyl) groups"/>
    <property type="evidence" value="ECO:0007669"/>
    <property type="project" value="UniProtKB-ARBA"/>
</dbReference>
<dbReference type="OrthoDB" id="9814909at2"/>
<dbReference type="RefSeq" id="WP_048756015.1">
    <property type="nucleotide sequence ID" value="NZ_CCAZ020000001.1"/>
</dbReference>
<reference evidence="1 2" key="1">
    <citation type="journal article" date="2014" name="Genome Announc.">
        <title>Genome Sequence of Afipia felis Strain 76713, Isolated in Hospital Water Using an Amoeba Co-Culture Procedure.</title>
        <authorList>
            <person name="Benamar S."/>
            <person name="La Scola B."/>
            <person name="Croce O."/>
        </authorList>
    </citation>
    <scope>NUCLEOTIDE SEQUENCE [LARGE SCALE GENOMIC DNA]</scope>
    <source>
        <strain evidence="1 2">76713</strain>
    </source>
</reference>
<dbReference type="InterPro" id="IPR002060">
    <property type="entry name" value="Squ/phyt_synthse"/>
</dbReference>
<sequence length="288" mass="31956">MSGVDVSGADDASYCAQLVRDHDFERYAATLFMPPRARRPVLALYAFNTELRRIRDHVSQPLPGEIRLQWWRDLVDGDARGSVEANPVAAELMAAVANHDLPRNELSRLVDARVFDLYDDPMLSLDMLERYCDDTAGRLFSLSARILGGTSEAVAHAALHAGIAQGIVRAVEGLPLHASRKQFYLPQDVLSEAGVKEADIFAGRSTPQLQTAIRVLAEVARSHRDKAADLLIAVPADAKRVFLPLALVRRALDPARMPAQNPFALVPQSRLRMLWTLWRATKSEEFRG</sequence>
<accession>A0A090MNX5</accession>
<dbReference type="Gene3D" id="1.10.600.10">
    <property type="entry name" value="Farnesyl Diphosphate Synthase"/>
    <property type="match status" value="1"/>
</dbReference>
<keyword evidence="2" id="KW-1185">Reference proteome</keyword>
<gene>
    <name evidence="1" type="ORF">BN961_01368</name>
</gene>
<organism evidence="1 2">
    <name type="scientific">Afipia felis</name>
    <name type="common">Cat scratch disease bacillus</name>
    <dbReference type="NCBI Taxonomy" id="1035"/>
    <lineage>
        <taxon>Bacteria</taxon>
        <taxon>Pseudomonadati</taxon>
        <taxon>Pseudomonadota</taxon>
        <taxon>Alphaproteobacteria</taxon>
        <taxon>Hyphomicrobiales</taxon>
        <taxon>Nitrobacteraceae</taxon>
        <taxon>Afipia</taxon>
    </lineage>
</organism>
<name>A0A090MNX5_AFIFE</name>
<dbReference type="Proteomes" id="UP000035762">
    <property type="component" value="Unassembled WGS sequence"/>
</dbReference>
<dbReference type="InterPro" id="IPR008949">
    <property type="entry name" value="Isoprenoid_synthase_dom_sf"/>
</dbReference>
<dbReference type="AlphaFoldDB" id="A0A090MNX5"/>
<evidence type="ECO:0000313" key="2">
    <source>
        <dbReference type="Proteomes" id="UP000035762"/>
    </source>
</evidence>
<dbReference type="STRING" id="1035.BN961_01368"/>